<evidence type="ECO:0000256" key="1">
    <source>
        <dbReference type="SAM" id="Phobius"/>
    </source>
</evidence>
<feature type="transmembrane region" description="Helical" evidence="1">
    <location>
        <begin position="12"/>
        <end position="35"/>
    </location>
</feature>
<feature type="transmembrane region" description="Helical" evidence="1">
    <location>
        <begin position="55"/>
        <end position="76"/>
    </location>
</feature>
<dbReference type="EMBL" id="PCTR01000052">
    <property type="protein sequence ID" value="PIP85947.1"/>
    <property type="molecule type" value="Genomic_DNA"/>
</dbReference>
<organism evidence="2 3">
    <name type="scientific">Candidatus Collierbacteria bacterium CG22_combo_CG10-13_8_21_14_all_43_12</name>
    <dbReference type="NCBI Taxonomy" id="1974537"/>
    <lineage>
        <taxon>Bacteria</taxon>
        <taxon>Candidatus Collieribacteriota</taxon>
    </lineage>
</organism>
<gene>
    <name evidence="2" type="ORF">COW83_01570</name>
</gene>
<dbReference type="Pfam" id="PF18898">
    <property type="entry name" value="DUF5654"/>
    <property type="match status" value="1"/>
</dbReference>
<keyword evidence="1" id="KW-0812">Transmembrane</keyword>
<dbReference type="Proteomes" id="UP000231136">
    <property type="component" value="Unassembled WGS sequence"/>
</dbReference>
<dbReference type="AlphaFoldDB" id="A0A2H0DUU4"/>
<evidence type="ECO:0000313" key="3">
    <source>
        <dbReference type="Proteomes" id="UP000231136"/>
    </source>
</evidence>
<evidence type="ECO:0000313" key="2">
    <source>
        <dbReference type="EMBL" id="PIP85947.1"/>
    </source>
</evidence>
<keyword evidence="1" id="KW-0472">Membrane</keyword>
<name>A0A2H0DUU4_9BACT</name>
<accession>A0A2H0DUU4</accession>
<reference evidence="2 3" key="1">
    <citation type="submission" date="2017-09" db="EMBL/GenBank/DDBJ databases">
        <title>Depth-based differentiation of microbial function through sediment-hosted aquifers and enrichment of novel symbionts in the deep terrestrial subsurface.</title>
        <authorList>
            <person name="Probst A.J."/>
            <person name="Ladd B."/>
            <person name="Jarett J.K."/>
            <person name="Geller-Mcgrath D.E."/>
            <person name="Sieber C.M."/>
            <person name="Emerson J.B."/>
            <person name="Anantharaman K."/>
            <person name="Thomas B.C."/>
            <person name="Malmstrom R."/>
            <person name="Stieglmeier M."/>
            <person name="Klingl A."/>
            <person name="Woyke T."/>
            <person name="Ryan C.M."/>
            <person name="Banfield J.F."/>
        </authorList>
    </citation>
    <scope>NUCLEOTIDE SEQUENCE [LARGE SCALE GENOMIC DNA]</scope>
    <source>
        <strain evidence="2">CG22_combo_CG10-13_8_21_14_all_43_12</strain>
    </source>
</reference>
<comment type="caution">
    <text evidence="2">The sequence shown here is derived from an EMBL/GenBank/DDBJ whole genome shotgun (WGS) entry which is preliminary data.</text>
</comment>
<sequence length="90" mass="9941">MKTKKKLEGHLHRVVIVQVITLISTSFGLVAALAWNEAIKEYVDVFIKPYFAKGLGVISLFVYAVVITVIAVLIAIQSTRVLERLSAKEA</sequence>
<proteinExistence type="predicted"/>
<keyword evidence="1" id="KW-1133">Transmembrane helix</keyword>
<dbReference type="InterPro" id="IPR043713">
    <property type="entry name" value="DUF5654"/>
</dbReference>
<protein>
    <submittedName>
        <fullName evidence="2">Uncharacterized protein</fullName>
    </submittedName>
</protein>